<dbReference type="Proteomes" id="UP000595636">
    <property type="component" value="Chromosome"/>
</dbReference>
<proteinExistence type="predicted"/>
<sequence length="218" mass="23107">MEEPPPIQPPEPTAPAALPVELDADENTVVARAEDHTWIALTRNGEDVVRDLSALPSAEFTAGPGSYEIHTDGRLRGLETSHRAPLPLTPEEAVSAFLSDTAATGAVLTLEVDAPSRHPADGMPQLPADGTAFCTITVRKTAPDGTLRKGRGHTDQVFLRSTGGTLLGPDTDARVAAVRLKSGRAVFRLVAETAPRLVTVYAFAADPRLSAETQLEFV</sequence>
<dbReference type="RefSeq" id="WP_200399416.1">
    <property type="nucleotide sequence ID" value="NZ_CP066831.1"/>
</dbReference>
<dbReference type="EMBL" id="CP066831">
    <property type="protein sequence ID" value="QQM44570.1"/>
    <property type="molecule type" value="Genomic_DNA"/>
</dbReference>
<evidence type="ECO:0000313" key="2">
    <source>
        <dbReference type="Proteomes" id="UP000595636"/>
    </source>
</evidence>
<evidence type="ECO:0000313" key="1">
    <source>
        <dbReference type="EMBL" id="QQM44570.1"/>
    </source>
</evidence>
<gene>
    <name evidence="1" type="ORF">JEQ17_37645</name>
</gene>
<protein>
    <submittedName>
        <fullName evidence="1">Uncharacterized protein</fullName>
    </submittedName>
</protein>
<dbReference type="KEGG" id="slf:JEQ17_37645"/>
<name>A0A7T7L170_9ACTN</name>
<keyword evidence="2" id="KW-1185">Reference proteome</keyword>
<organism evidence="1 2">
    <name type="scientific">Streptomyces liliifuscus</name>
    <dbReference type="NCBI Taxonomy" id="2797636"/>
    <lineage>
        <taxon>Bacteria</taxon>
        <taxon>Bacillati</taxon>
        <taxon>Actinomycetota</taxon>
        <taxon>Actinomycetes</taxon>
        <taxon>Kitasatosporales</taxon>
        <taxon>Streptomycetaceae</taxon>
        <taxon>Streptomyces</taxon>
    </lineage>
</organism>
<accession>A0A7T7L170</accession>
<reference evidence="1 2" key="1">
    <citation type="submission" date="2020-12" db="EMBL/GenBank/DDBJ databases">
        <title>A novel species.</title>
        <authorList>
            <person name="Li K."/>
        </authorList>
    </citation>
    <scope>NUCLEOTIDE SEQUENCE [LARGE SCALE GENOMIC DNA]</scope>
    <source>
        <strain evidence="1 2">ZYC-3</strain>
    </source>
</reference>
<dbReference type="AlphaFoldDB" id="A0A7T7L170"/>